<keyword evidence="1" id="KW-0472">Membrane</keyword>
<feature type="transmembrane region" description="Helical" evidence="1">
    <location>
        <begin position="342"/>
        <end position="360"/>
    </location>
</feature>
<feature type="transmembrane region" description="Helical" evidence="1">
    <location>
        <begin position="313"/>
        <end position="330"/>
    </location>
</feature>
<feature type="transmembrane region" description="Helical" evidence="1">
    <location>
        <begin position="178"/>
        <end position="196"/>
    </location>
</feature>
<dbReference type="AlphaFoldDB" id="A0AA96GF79"/>
<feature type="transmembrane region" description="Helical" evidence="1">
    <location>
        <begin position="12"/>
        <end position="29"/>
    </location>
</feature>
<dbReference type="RefSeq" id="WP_312645486.1">
    <property type="nucleotide sequence ID" value="NZ_CP116967.1"/>
</dbReference>
<keyword evidence="3" id="KW-1185">Reference proteome</keyword>
<evidence type="ECO:0000256" key="1">
    <source>
        <dbReference type="SAM" id="Phobius"/>
    </source>
</evidence>
<organism evidence="2 3">
    <name type="scientific">Candidatus Nitrospira allomarina</name>
    <dbReference type="NCBI Taxonomy" id="3020900"/>
    <lineage>
        <taxon>Bacteria</taxon>
        <taxon>Pseudomonadati</taxon>
        <taxon>Nitrospirota</taxon>
        <taxon>Nitrospiria</taxon>
        <taxon>Nitrospirales</taxon>
        <taxon>Nitrospiraceae</taxon>
        <taxon>Nitrospira</taxon>
    </lineage>
</organism>
<evidence type="ECO:0000313" key="2">
    <source>
        <dbReference type="EMBL" id="WNM58940.1"/>
    </source>
</evidence>
<feature type="transmembrane region" description="Helical" evidence="1">
    <location>
        <begin position="110"/>
        <end position="129"/>
    </location>
</feature>
<dbReference type="EMBL" id="CP116967">
    <property type="protein sequence ID" value="WNM58940.1"/>
    <property type="molecule type" value="Genomic_DNA"/>
</dbReference>
<dbReference type="Proteomes" id="UP001302719">
    <property type="component" value="Chromosome"/>
</dbReference>
<feature type="transmembrane region" description="Helical" evidence="1">
    <location>
        <begin position="366"/>
        <end position="386"/>
    </location>
</feature>
<gene>
    <name evidence="2" type="ORF">PP769_04005</name>
</gene>
<feature type="transmembrane region" description="Helical" evidence="1">
    <location>
        <begin position="208"/>
        <end position="228"/>
    </location>
</feature>
<reference evidence="2 3" key="1">
    <citation type="submission" date="2023-01" db="EMBL/GenBank/DDBJ databases">
        <title>Cultivation and genomic characterization of new, ubiquitous marine nitrite-oxidizing bacteria from the Nitrospirales.</title>
        <authorList>
            <person name="Mueller A.J."/>
            <person name="Daebeler A."/>
            <person name="Herbold C.W."/>
            <person name="Kirkegaard R.H."/>
            <person name="Daims H."/>
        </authorList>
    </citation>
    <scope>NUCLEOTIDE SEQUENCE [LARGE SCALE GENOMIC DNA]</scope>
    <source>
        <strain evidence="2 3">VA</strain>
    </source>
</reference>
<accession>A0AA96GF79</accession>
<keyword evidence="1" id="KW-0812">Transmembrane</keyword>
<proteinExistence type="predicted"/>
<dbReference type="KEGG" id="nall:PP769_04005"/>
<feature type="transmembrane region" description="Helical" evidence="1">
    <location>
        <begin position="398"/>
        <end position="418"/>
    </location>
</feature>
<sequence>MGEMSRQDISKASFGFFILQIVLLLWAGWVNQDWISTDGISYIRIAQYYASGQLDLAVSGYWGPMLSWIMVPLLGFVDEPLSAAQMAMALSAIVYLVGCLAIFRILGIRSSAVLVALGIVAFFSVHWAVQGITPDLLMSGMLCLAISRTLHPDWCNKPSVQFSAGILFGAAYLAKAPGLPFAFILIVAAGGLWTVCQQASPIRALRSAAITFFGLMLVAGPWIFVLSLKYERLTFSTSAGISHAVMGPPGVGRGHPTFTDFLIPEQGRVSSWEDPISKKYSHWSPIESTENFRHQLRIVHSNVMKTIRLLKDFDWLGIGLVSVIFGFLFHAPWTQNIRSDRWRWAAILIGCLVVIYLPGYGGERRYYYSIYPFLLGGSLGFVGHLAKGRSGQEQILHIMGLVLVSLSFLLPLVNGPFFPERPSYQAAKILKEKLIALHISGPIASTSELENLDSYTAFLMQVPYHGRSKRSQTVEEVESSLAKIIIVDRGTLADENLHNDTSFISLDEKMFDSLGKDFDPGVKVYINTKI</sequence>
<evidence type="ECO:0008006" key="4">
    <source>
        <dbReference type="Google" id="ProtNLM"/>
    </source>
</evidence>
<protein>
    <recommendedName>
        <fullName evidence="4">Glycosyltransferase RgtA/B/C/D-like domain-containing protein</fullName>
    </recommendedName>
</protein>
<name>A0AA96GF79_9BACT</name>
<feature type="transmembrane region" description="Helical" evidence="1">
    <location>
        <begin position="83"/>
        <end position="103"/>
    </location>
</feature>
<evidence type="ECO:0000313" key="3">
    <source>
        <dbReference type="Proteomes" id="UP001302719"/>
    </source>
</evidence>
<keyword evidence="1" id="KW-1133">Transmembrane helix</keyword>